<accession>A0A7J9MF02</accession>
<evidence type="ECO:0000313" key="1">
    <source>
        <dbReference type="EMBL" id="MBA0869009.1"/>
    </source>
</evidence>
<dbReference type="Proteomes" id="UP000593576">
    <property type="component" value="Unassembled WGS sequence"/>
</dbReference>
<reference evidence="1 2" key="1">
    <citation type="journal article" date="2019" name="Genome Biol. Evol.">
        <title>Insights into the evolution of the New World diploid cottons (Gossypium, subgenus Houzingenia) based on genome sequencing.</title>
        <authorList>
            <person name="Grover C.E."/>
            <person name="Arick M.A. 2nd"/>
            <person name="Thrash A."/>
            <person name="Conover J.L."/>
            <person name="Sanders W.S."/>
            <person name="Peterson D.G."/>
            <person name="Frelichowski J.E."/>
            <person name="Scheffler J.A."/>
            <person name="Scheffler B.E."/>
            <person name="Wendel J.F."/>
        </authorList>
    </citation>
    <scope>NUCLEOTIDE SEQUENCE [LARGE SCALE GENOMIC DNA]</scope>
    <source>
        <strain evidence="1">1</strain>
        <tissue evidence="1">Leaf</tissue>
    </source>
</reference>
<gene>
    <name evidence="1" type="ORF">Goshw_022055</name>
</gene>
<evidence type="ECO:0000313" key="2">
    <source>
        <dbReference type="Proteomes" id="UP000593576"/>
    </source>
</evidence>
<proteinExistence type="predicted"/>
<organism evidence="1 2">
    <name type="scientific">Gossypium schwendimanii</name>
    <name type="common">Cotton</name>
    <dbReference type="NCBI Taxonomy" id="34291"/>
    <lineage>
        <taxon>Eukaryota</taxon>
        <taxon>Viridiplantae</taxon>
        <taxon>Streptophyta</taxon>
        <taxon>Embryophyta</taxon>
        <taxon>Tracheophyta</taxon>
        <taxon>Spermatophyta</taxon>
        <taxon>Magnoliopsida</taxon>
        <taxon>eudicotyledons</taxon>
        <taxon>Gunneridae</taxon>
        <taxon>Pentapetalae</taxon>
        <taxon>rosids</taxon>
        <taxon>malvids</taxon>
        <taxon>Malvales</taxon>
        <taxon>Malvaceae</taxon>
        <taxon>Malvoideae</taxon>
        <taxon>Gossypium</taxon>
    </lineage>
</organism>
<name>A0A7J9MF02_GOSSC</name>
<dbReference type="AlphaFoldDB" id="A0A7J9MF02"/>
<keyword evidence="2" id="KW-1185">Reference proteome</keyword>
<sequence length="20" mass="2390">MLEVNLLGTHLHTKDRWGRI</sequence>
<comment type="caution">
    <text evidence="1">The sequence shown here is derived from an EMBL/GenBank/DDBJ whole genome shotgun (WGS) entry which is preliminary data.</text>
</comment>
<dbReference type="EMBL" id="JABFAF010000010">
    <property type="protein sequence ID" value="MBA0869009.1"/>
    <property type="molecule type" value="Genomic_DNA"/>
</dbReference>
<protein>
    <submittedName>
        <fullName evidence="1">Uncharacterized protein</fullName>
    </submittedName>
</protein>